<evidence type="ECO:0008006" key="6">
    <source>
        <dbReference type="Google" id="ProtNLM"/>
    </source>
</evidence>
<dbReference type="PANTHER" id="PTHR45808">
    <property type="entry name" value="RHO GTPASE-ACTIVATING PROTEIN 68F"/>
    <property type="match status" value="1"/>
</dbReference>
<feature type="region of interest" description="Disordered" evidence="1">
    <location>
        <begin position="610"/>
        <end position="643"/>
    </location>
</feature>
<dbReference type="SMART" id="SM00324">
    <property type="entry name" value="RhoGAP"/>
    <property type="match status" value="1"/>
</dbReference>
<dbReference type="PROSITE" id="PS50191">
    <property type="entry name" value="CRAL_TRIO"/>
    <property type="match status" value="1"/>
</dbReference>
<protein>
    <recommendedName>
        <fullName evidence="6">Rho-GAP domain-containing protein</fullName>
    </recommendedName>
</protein>
<keyword evidence="5" id="KW-1185">Reference proteome</keyword>
<proteinExistence type="predicted"/>
<evidence type="ECO:0000313" key="4">
    <source>
        <dbReference type="EMBL" id="KAH0555844.1"/>
    </source>
</evidence>
<feature type="compositionally biased region" description="Low complexity" evidence="1">
    <location>
        <begin position="622"/>
        <end position="641"/>
    </location>
</feature>
<feature type="region of interest" description="Disordered" evidence="1">
    <location>
        <begin position="453"/>
        <end position="479"/>
    </location>
</feature>
<dbReference type="GO" id="GO:0005096">
    <property type="term" value="F:GTPase activator activity"/>
    <property type="evidence" value="ECO:0007669"/>
    <property type="project" value="TreeGrafter"/>
</dbReference>
<feature type="domain" description="Rho-GAP" evidence="3">
    <location>
        <begin position="214"/>
        <end position="432"/>
    </location>
</feature>
<dbReference type="GO" id="GO:0007264">
    <property type="term" value="P:small GTPase-mediated signal transduction"/>
    <property type="evidence" value="ECO:0007669"/>
    <property type="project" value="TreeGrafter"/>
</dbReference>
<evidence type="ECO:0000259" key="3">
    <source>
        <dbReference type="PROSITE" id="PS50238"/>
    </source>
</evidence>
<feature type="region of interest" description="Disordered" evidence="1">
    <location>
        <begin position="1"/>
        <end position="22"/>
    </location>
</feature>
<dbReference type="EMBL" id="JAGHQM010001331">
    <property type="protein sequence ID" value="KAH0555844.1"/>
    <property type="molecule type" value="Genomic_DNA"/>
</dbReference>
<feature type="compositionally biased region" description="Polar residues" evidence="1">
    <location>
        <begin position="680"/>
        <end position="689"/>
    </location>
</feature>
<dbReference type="InterPro" id="IPR036865">
    <property type="entry name" value="CRAL-TRIO_dom_sf"/>
</dbReference>
<dbReference type="PANTHER" id="PTHR45808:SF2">
    <property type="entry name" value="RHO GTPASE-ACTIVATING PROTEIN 68F"/>
    <property type="match status" value="1"/>
</dbReference>
<dbReference type="SUPFAM" id="SSF48350">
    <property type="entry name" value="GTPase activation domain, GAP"/>
    <property type="match status" value="1"/>
</dbReference>
<dbReference type="Proteomes" id="UP000750711">
    <property type="component" value="Unassembled WGS sequence"/>
</dbReference>
<dbReference type="Pfam" id="PF13716">
    <property type="entry name" value="CRAL_TRIO_2"/>
    <property type="match status" value="1"/>
</dbReference>
<feature type="domain" description="CRAL-TRIO" evidence="2">
    <location>
        <begin position="26"/>
        <end position="183"/>
    </location>
</feature>
<dbReference type="CDD" id="cd00170">
    <property type="entry name" value="SEC14"/>
    <property type="match status" value="1"/>
</dbReference>
<reference evidence="4" key="1">
    <citation type="submission" date="2021-03" db="EMBL/GenBank/DDBJ databases">
        <title>Comparative genomics and phylogenomic investigation of the class Geoglossomycetes provide insights into ecological specialization and systematics.</title>
        <authorList>
            <person name="Melie T."/>
            <person name="Pirro S."/>
            <person name="Miller A.N."/>
            <person name="Quandt A."/>
        </authorList>
    </citation>
    <scope>NUCLEOTIDE SEQUENCE</scope>
    <source>
        <strain evidence="4">CAQ_001_2017</strain>
    </source>
</reference>
<evidence type="ECO:0000259" key="2">
    <source>
        <dbReference type="PROSITE" id="PS50191"/>
    </source>
</evidence>
<dbReference type="InterPro" id="IPR001251">
    <property type="entry name" value="CRAL-TRIO_dom"/>
</dbReference>
<dbReference type="AlphaFoldDB" id="A0A9P8L7K4"/>
<dbReference type="SUPFAM" id="SSF52087">
    <property type="entry name" value="CRAL/TRIO domain"/>
    <property type="match status" value="1"/>
</dbReference>
<dbReference type="InterPro" id="IPR000198">
    <property type="entry name" value="RhoGAP_dom"/>
</dbReference>
<dbReference type="Gene3D" id="3.40.525.10">
    <property type="entry name" value="CRAL-TRIO lipid binding domain"/>
    <property type="match status" value="1"/>
</dbReference>
<gene>
    <name evidence="4" type="ORF">GP486_006209</name>
</gene>
<dbReference type="Pfam" id="PF00620">
    <property type="entry name" value="RhoGAP"/>
    <property type="match status" value="1"/>
</dbReference>
<dbReference type="GO" id="GO:0005737">
    <property type="term" value="C:cytoplasm"/>
    <property type="evidence" value="ECO:0007669"/>
    <property type="project" value="TreeGrafter"/>
</dbReference>
<dbReference type="InterPro" id="IPR008936">
    <property type="entry name" value="Rho_GTPase_activation_prot"/>
</dbReference>
<comment type="caution">
    <text evidence="4">The sequence shown here is derived from an EMBL/GenBank/DDBJ whole genome shotgun (WGS) entry which is preliminary data.</text>
</comment>
<dbReference type="Gene3D" id="1.10.555.10">
    <property type="entry name" value="Rho GTPase activation protein"/>
    <property type="match status" value="1"/>
</dbReference>
<feature type="region of interest" description="Disordered" evidence="1">
    <location>
        <begin position="672"/>
        <end position="727"/>
    </location>
</feature>
<sequence>MHSQLAQRLRRNSLSSVPPLRSSPEYSTILANLSAHILYRSPLPSQSNLPIFVLNAAAFPDAKEVDYDALLPYVLSRLPGEEELIGGKGYEVVFLAGGGDDGTTTTKKGRPGWGWFVQAYHVLTRAMRKRLQKLYIVHERAWVRVLVEMFSTIVSPKFRKKIVHVSTFTALALHLPLEDLLIPPSAYLYDRRLSPDIHAPYVTGRRAFSAKQPFPISPEGEWRLPRVLRETSGFVLIEENVKVEGIFRVPSHSRLIGVLREAYDRGQKFILWREDTTVLPVQRVGSTEGYGVIEEIEHKEGYGLHLATGLIKLWYRDLRDPVFPQSSYREIGRLFGDTETPIAAEQLREFFSPDSKWTPLSKNSRMIMTAHLLPLLAEVAAYQEYNKMTPFNLAVCFTPALIRGPDPVEDVRIGAIARRVIEAGIGNWKQGLMEACGVDANQFRLSLQAPKGAQDYEDPLEENPKLPPRMPPAEVDTGGQSQGIILEDKEISLSAADKPPPLPPRRTQPPEREGSTQVLRRKPAPPLAAPPRYSVVMGGQASNLDGSPTGLVNATDGFGRPIRVGSDDLAGADKKAARSVEEGHEGAQSSNKLIDIYEIPLTVGQIDDKPTWAGSSRSISNPTPTGTTAASTTAITSRPTSKAPTILNLAGPIHPAPSLSRKTSLGHLPNNISAGAYGGNNISPTLNTTIRRRPSMGLSQRIETLRPSQPEKPDPRPQPRKLAVGEGTVEDLRRLYEERVGTARKLVEAGKVKVGV</sequence>
<feature type="region of interest" description="Disordered" evidence="1">
    <location>
        <begin position="492"/>
        <end position="534"/>
    </location>
</feature>
<feature type="compositionally biased region" description="Low complexity" evidence="1">
    <location>
        <begin position="12"/>
        <end position="22"/>
    </location>
</feature>
<evidence type="ECO:0000313" key="5">
    <source>
        <dbReference type="Proteomes" id="UP000750711"/>
    </source>
</evidence>
<feature type="compositionally biased region" description="Pro residues" evidence="1">
    <location>
        <begin position="498"/>
        <end position="507"/>
    </location>
</feature>
<dbReference type="PROSITE" id="PS50238">
    <property type="entry name" value="RHOGAP"/>
    <property type="match status" value="1"/>
</dbReference>
<organism evidence="4 5">
    <name type="scientific">Trichoglossum hirsutum</name>
    <dbReference type="NCBI Taxonomy" id="265104"/>
    <lineage>
        <taxon>Eukaryota</taxon>
        <taxon>Fungi</taxon>
        <taxon>Dikarya</taxon>
        <taxon>Ascomycota</taxon>
        <taxon>Pezizomycotina</taxon>
        <taxon>Geoglossomycetes</taxon>
        <taxon>Geoglossales</taxon>
        <taxon>Geoglossaceae</taxon>
        <taxon>Trichoglossum</taxon>
    </lineage>
</organism>
<evidence type="ECO:0000256" key="1">
    <source>
        <dbReference type="SAM" id="MobiDB-lite"/>
    </source>
</evidence>
<dbReference type="CDD" id="cd00159">
    <property type="entry name" value="RhoGAP"/>
    <property type="match status" value="1"/>
</dbReference>
<accession>A0A9P8L7K4</accession>
<name>A0A9P8L7K4_9PEZI</name>